<dbReference type="SUPFAM" id="SSF50952">
    <property type="entry name" value="Soluble quinoprotein glucose dehydrogenase"/>
    <property type="match status" value="1"/>
</dbReference>
<reference evidence="2 3" key="1">
    <citation type="submission" date="2020-08" db="EMBL/GenBank/DDBJ databases">
        <title>Genomic Encyclopedia of Type Strains, Phase IV (KMG-V): Genome sequencing to study the core and pangenomes of soil and plant-associated prokaryotes.</title>
        <authorList>
            <person name="Whitman W."/>
        </authorList>
    </citation>
    <scope>NUCLEOTIDE SEQUENCE [LARGE SCALE GENOMIC DNA]</scope>
    <source>
        <strain evidence="2 3">JPY158</strain>
    </source>
</reference>
<dbReference type="PANTHER" id="PTHR19328">
    <property type="entry name" value="HEDGEHOG-INTERACTING PROTEIN"/>
    <property type="match status" value="1"/>
</dbReference>
<feature type="domain" description="Glucose/Sorbosone dehydrogenase" evidence="1">
    <location>
        <begin position="137"/>
        <end position="385"/>
    </location>
</feature>
<dbReference type="InterPro" id="IPR011041">
    <property type="entry name" value="Quinoprot_gluc/sorb_DH_b-prop"/>
</dbReference>
<dbReference type="AlphaFoldDB" id="A0A7W8Q3E6"/>
<dbReference type="InterPro" id="IPR012938">
    <property type="entry name" value="Glc/Sorbosone_DH"/>
</dbReference>
<dbReference type="Pfam" id="PF07995">
    <property type="entry name" value="GSDH"/>
    <property type="match status" value="1"/>
</dbReference>
<dbReference type="Proteomes" id="UP000592780">
    <property type="component" value="Unassembled WGS sequence"/>
</dbReference>
<sequence>MSRGFREVACGGRELAAIARRQSYHSTIHNSRIAMRLQQSLVVRPPVSSYSTRELEDKVTPRIIWRATQTRVMVVLAALLMVVRFSDAAHARPPEPPAVPGSVAVGQSITCQPTSTPRPQPILPKGFTERVMYSGCLNQPTAISFNSSQTRVFVAEKGGRIWNCDLSTPTCTLIADLSSEVCNDGDRGLLGLAVDPLNDGKIYVLYTTPPATGACSGNVVTHGQLSLLTASGAGTGETKILPPAGSGNQTWCFFYGSHSIGGLVFGSDNRTLYVSAGDGASFDQVDYGQLDTACGDRTNLPQGAFRSQGVSPYSDGAILRITNPGTTTQSVAVVAQGLRNPFRFARLPGTDELYIGNVGWNSWEAIDHVTVAGQDFGWPCYEGWSPSNNFAAAPEPDYQNTGYCGKFVGATAPFFAYAHTSYVSVDDSHGKTCGAKPSGGGPDQNGSVISAIGFTDDTSTTYPAQFKNALYFGDLLRQCIWTMQPPNNVPQTFAKGLPGGPVDLKAGQDGDLFYADLVTSTIRRITHK</sequence>
<comment type="caution">
    <text evidence="2">The sequence shown here is derived from an EMBL/GenBank/DDBJ whole genome shotgun (WGS) entry which is preliminary data.</text>
</comment>
<evidence type="ECO:0000313" key="3">
    <source>
        <dbReference type="Proteomes" id="UP000592780"/>
    </source>
</evidence>
<keyword evidence="3" id="KW-1185">Reference proteome</keyword>
<proteinExistence type="predicted"/>
<protein>
    <submittedName>
        <fullName evidence="2">Glucose/arabinose dehydrogenase</fullName>
    </submittedName>
</protein>
<dbReference type="InterPro" id="IPR011042">
    <property type="entry name" value="6-blade_b-propeller_TolB-like"/>
</dbReference>
<name>A0A7W8Q3E6_PARAM</name>
<evidence type="ECO:0000313" key="2">
    <source>
        <dbReference type="EMBL" id="MBB5423077.1"/>
    </source>
</evidence>
<gene>
    <name evidence="2" type="ORF">HDG40_001219</name>
</gene>
<dbReference type="EMBL" id="JACHDD010000002">
    <property type="protein sequence ID" value="MBB5423077.1"/>
    <property type="molecule type" value="Genomic_DNA"/>
</dbReference>
<dbReference type="Gene3D" id="2.120.10.30">
    <property type="entry name" value="TolB, C-terminal domain"/>
    <property type="match status" value="1"/>
</dbReference>
<dbReference type="PANTHER" id="PTHR19328:SF13">
    <property type="entry name" value="HIPL1 PROTEIN"/>
    <property type="match status" value="1"/>
</dbReference>
<accession>A0A7W8Q3E6</accession>
<organism evidence="2 3">
    <name type="scientific">Paraburkholderia atlantica</name>
    <dbReference type="NCBI Taxonomy" id="2654982"/>
    <lineage>
        <taxon>Bacteria</taxon>
        <taxon>Pseudomonadati</taxon>
        <taxon>Pseudomonadota</taxon>
        <taxon>Betaproteobacteria</taxon>
        <taxon>Burkholderiales</taxon>
        <taxon>Burkholderiaceae</taxon>
        <taxon>Paraburkholderia</taxon>
    </lineage>
</organism>
<evidence type="ECO:0000259" key="1">
    <source>
        <dbReference type="Pfam" id="PF07995"/>
    </source>
</evidence>